<evidence type="ECO:0000313" key="1">
    <source>
        <dbReference type="EMBL" id="QQP42031.1"/>
    </source>
</evidence>
<proteinExistence type="predicted"/>
<name>A0A7T8H2L2_CALRO</name>
<dbReference type="Proteomes" id="UP000595437">
    <property type="component" value="Chromosome 11"/>
</dbReference>
<reference evidence="2" key="1">
    <citation type="submission" date="2021-01" db="EMBL/GenBank/DDBJ databases">
        <title>Caligus Genome Assembly.</title>
        <authorList>
            <person name="Gallardo-Escarate C."/>
        </authorList>
    </citation>
    <scope>NUCLEOTIDE SEQUENCE [LARGE SCALE GENOMIC DNA]</scope>
</reference>
<gene>
    <name evidence="1" type="ORF">FKW44_016571</name>
</gene>
<sequence length="69" mass="7763">MIVYCSGCLQDPKEYQKRLLDTEAGICDGLRAVVFNGKKSSLLRISNGVTINKIVYLDVLETIVFPWVQ</sequence>
<accession>A0A7T8H2L2</accession>
<dbReference type="AlphaFoldDB" id="A0A7T8H2L2"/>
<keyword evidence="2" id="KW-1185">Reference proteome</keyword>
<protein>
    <submittedName>
        <fullName evidence="1">Uncharacterized protein</fullName>
    </submittedName>
</protein>
<dbReference type="EMBL" id="CP045900">
    <property type="protein sequence ID" value="QQP42031.1"/>
    <property type="molecule type" value="Genomic_DNA"/>
</dbReference>
<evidence type="ECO:0000313" key="2">
    <source>
        <dbReference type="Proteomes" id="UP000595437"/>
    </source>
</evidence>
<organism evidence="1 2">
    <name type="scientific">Caligus rogercresseyi</name>
    <name type="common">Sea louse</name>
    <dbReference type="NCBI Taxonomy" id="217165"/>
    <lineage>
        <taxon>Eukaryota</taxon>
        <taxon>Metazoa</taxon>
        <taxon>Ecdysozoa</taxon>
        <taxon>Arthropoda</taxon>
        <taxon>Crustacea</taxon>
        <taxon>Multicrustacea</taxon>
        <taxon>Hexanauplia</taxon>
        <taxon>Copepoda</taxon>
        <taxon>Siphonostomatoida</taxon>
        <taxon>Caligidae</taxon>
        <taxon>Caligus</taxon>
    </lineage>
</organism>